<keyword evidence="1" id="KW-0812">Transmembrane</keyword>
<dbReference type="InterPro" id="IPR040346">
    <property type="entry name" value="GEX1/Brambleberry"/>
</dbReference>
<evidence type="ECO:0000313" key="3">
    <source>
        <dbReference type="Proteomes" id="UP000237347"/>
    </source>
</evidence>
<protein>
    <submittedName>
        <fullName evidence="2">Protein gamete expressed 1</fullName>
    </submittedName>
</protein>
<dbReference type="PANTHER" id="PTHR33538:SF2">
    <property type="entry name" value="PROTEIN GAMETE EXPRESSED 1"/>
    <property type="match status" value="1"/>
</dbReference>
<feature type="transmembrane region" description="Helical" evidence="1">
    <location>
        <begin position="441"/>
        <end position="466"/>
    </location>
</feature>
<feature type="transmembrane region" description="Helical" evidence="1">
    <location>
        <begin position="416"/>
        <end position="435"/>
    </location>
</feature>
<gene>
    <name evidence="2" type="primary">GEX1_4</name>
    <name evidence="2" type="ORF">CFP56_037178</name>
</gene>
<keyword evidence="1" id="KW-0472">Membrane</keyword>
<dbReference type="PANTHER" id="PTHR33538">
    <property type="entry name" value="PROTEIN GAMETE EXPRESSED 1"/>
    <property type="match status" value="1"/>
</dbReference>
<name>A0AAW0LNS3_QUESU</name>
<dbReference type="EMBL" id="PKMF04000069">
    <property type="protein sequence ID" value="KAK7853020.1"/>
    <property type="molecule type" value="Genomic_DNA"/>
</dbReference>
<sequence>METTGVMGVRSFSCRVDSGQSFCFCMFSIPHETQRNGLEAGTTNRFAPLNAPFHDIGLVGRVLYVGVCEYATCSEIIVVDEKRSRFAWHLSYCFQKDSGRQPFPSCDLKFAIAKCLKGLSEDQYQDSRIQATNIEITQLAKDKLEFIEGNTKSLLQNSNEIHDSLNSIDTRIQQVALTTKNVGDHIDVILKHSKVLYEQSKELAASQSELQEGQVAMRRNLVDGMTMLKDSYNILGQEIDNLRNEAIEIERGITKVADAMSIKMENLQSKADDIGNMAVISLDKQQQLLDEQSMALEGLQILTEFQSEALEESRSTLQQFAEYSHKQQEELLRPQEQLQRVHDHLMENSKSILAAQESFESKQASMFIVLDNLFALHNAMLLESRVIKAFFVYCISSLIIYMFTSTKQTYKVRPRLYIRLCATFIIEVAILRLATNENIEWRSWIINLTRSLFVLLASIQILHAICTYRYSKMKNKIVFRDFEVLNHQMLLTLIEKINDLDRHK</sequence>
<dbReference type="Proteomes" id="UP000237347">
    <property type="component" value="Unassembled WGS sequence"/>
</dbReference>
<proteinExistence type="predicted"/>
<comment type="caution">
    <text evidence="2">The sequence shown here is derived from an EMBL/GenBank/DDBJ whole genome shotgun (WGS) entry which is preliminary data.</text>
</comment>
<feature type="transmembrane region" description="Helical" evidence="1">
    <location>
        <begin position="386"/>
        <end position="404"/>
    </location>
</feature>
<reference evidence="2 3" key="1">
    <citation type="journal article" date="2018" name="Sci. Data">
        <title>The draft genome sequence of cork oak.</title>
        <authorList>
            <person name="Ramos A.M."/>
            <person name="Usie A."/>
            <person name="Barbosa P."/>
            <person name="Barros P.M."/>
            <person name="Capote T."/>
            <person name="Chaves I."/>
            <person name="Simoes F."/>
            <person name="Abreu I."/>
            <person name="Carrasquinho I."/>
            <person name="Faro C."/>
            <person name="Guimaraes J.B."/>
            <person name="Mendonca D."/>
            <person name="Nobrega F."/>
            <person name="Rodrigues L."/>
            <person name="Saibo N.J.M."/>
            <person name="Varela M.C."/>
            <person name="Egas C."/>
            <person name="Matos J."/>
            <person name="Miguel C.M."/>
            <person name="Oliveira M.M."/>
            <person name="Ricardo C.P."/>
            <person name="Goncalves S."/>
        </authorList>
    </citation>
    <scope>NUCLEOTIDE SEQUENCE [LARGE SCALE GENOMIC DNA]</scope>
    <source>
        <strain evidence="3">cv. HL8</strain>
    </source>
</reference>
<dbReference type="AlphaFoldDB" id="A0AAW0LNS3"/>
<accession>A0AAW0LNS3</accession>
<organism evidence="2 3">
    <name type="scientific">Quercus suber</name>
    <name type="common">Cork oak</name>
    <dbReference type="NCBI Taxonomy" id="58331"/>
    <lineage>
        <taxon>Eukaryota</taxon>
        <taxon>Viridiplantae</taxon>
        <taxon>Streptophyta</taxon>
        <taxon>Embryophyta</taxon>
        <taxon>Tracheophyta</taxon>
        <taxon>Spermatophyta</taxon>
        <taxon>Magnoliopsida</taxon>
        <taxon>eudicotyledons</taxon>
        <taxon>Gunneridae</taxon>
        <taxon>Pentapetalae</taxon>
        <taxon>rosids</taxon>
        <taxon>fabids</taxon>
        <taxon>Fagales</taxon>
        <taxon>Fagaceae</taxon>
        <taxon>Quercus</taxon>
    </lineage>
</organism>
<evidence type="ECO:0000256" key="1">
    <source>
        <dbReference type="SAM" id="Phobius"/>
    </source>
</evidence>
<keyword evidence="3" id="KW-1185">Reference proteome</keyword>
<evidence type="ECO:0000313" key="2">
    <source>
        <dbReference type="EMBL" id="KAK7853020.1"/>
    </source>
</evidence>
<keyword evidence="1" id="KW-1133">Transmembrane helix</keyword>